<evidence type="ECO:0000313" key="2">
    <source>
        <dbReference type="Proteomes" id="UP000887566"/>
    </source>
</evidence>
<dbReference type="InterPro" id="IPR000408">
    <property type="entry name" value="Reg_chr_condens"/>
</dbReference>
<feature type="repeat" description="RCC1" evidence="1">
    <location>
        <begin position="239"/>
        <end position="292"/>
    </location>
</feature>
<sequence>MGRRTTFFGCVSWSDKSVEIEDRISLEKISAELPDAVLDAHTMDDCAFILTDKQLYRLDESDLRLYVLGLEDILSGWTLSPLQCVRSDVPAAEGRLSHFGLGRLSRKENAVMTCTDSETILLACTDESAFLAVNGGDSTRLFKVHDADSWTDDGCPPILLQLGLADSVCVLQMVCGKAHVVLLDSQGRVLTFGIGSRGELGHGAVASEQQPKIVDALADIRIVAVAAGGWHSAVVTDDGDVYLWGWNDSGQLGVNNGEVGTSNLPLPLDLPEGFRIRKVACGSRHTLLLSDDRIAFGCGINDYGQIGQTTIPAFLSFYCLGQNVCDIDAAGWTSLIFTSEVS</sequence>
<organism evidence="2 3">
    <name type="scientific">Plectus sambesii</name>
    <dbReference type="NCBI Taxonomy" id="2011161"/>
    <lineage>
        <taxon>Eukaryota</taxon>
        <taxon>Metazoa</taxon>
        <taxon>Ecdysozoa</taxon>
        <taxon>Nematoda</taxon>
        <taxon>Chromadorea</taxon>
        <taxon>Plectida</taxon>
        <taxon>Plectina</taxon>
        <taxon>Plectoidea</taxon>
        <taxon>Plectidae</taxon>
        <taxon>Plectus</taxon>
    </lineage>
</organism>
<dbReference type="PROSITE" id="PS00626">
    <property type="entry name" value="RCC1_2"/>
    <property type="match status" value="2"/>
</dbReference>
<dbReference type="WBParaSite" id="PSAMB.scaffold4505size14389.g24502.t1">
    <property type="protein sequence ID" value="PSAMB.scaffold4505size14389.g24502.t1"/>
    <property type="gene ID" value="PSAMB.scaffold4505size14389.g24502"/>
</dbReference>
<dbReference type="AlphaFoldDB" id="A0A914WK82"/>
<protein>
    <submittedName>
        <fullName evidence="3">Uncharacterized protein</fullName>
    </submittedName>
</protein>
<dbReference type="PANTHER" id="PTHR46849">
    <property type="entry name" value="RCC1 DOMAIN-CONTAINING PROTEIN 1"/>
    <property type="match status" value="1"/>
</dbReference>
<dbReference type="PRINTS" id="PR00633">
    <property type="entry name" value="RCCNDNSATION"/>
</dbReference>
<dbReference type="InterPro" id="IPR009091">
    <property type="entry name" value="RCC1/BLIP-II"/>
</dbReference>
<dbReference type="PROSITE" id="PS50012">
    <property type="entry name" value="RCC1_3"/>
    <property type="match status" value="2"/>
</dbReference>
<dbReference type="SUPFAM" id="SSF50985">
    <property type="entry name" value="RCC1/BLIP-II"/>
    <property type="match status" value="1"/>
</dbReference>
<dbReference type="PANTHER" id="PTHR46849:SF1">
    <property type="entry name" value="RCC1 DOMAIN-CONTAINING PROTEIN 1"/>
    <property type="match status" value="1"/>
</dbReference>
<dbReference type="Proteomes" id="UP000887566">
    <property type="component" value="Unplaced"/>
</dbReference>
<reference evidence="3" key="1">
    <citation type="submission" date="2022-11" db="UniProtKB">
        <authorList>
            <consortium name="WormBaseParasite"/>
        </authorList>
    </citation>
    <scope>IDENTIFICATION</scope>
</reference>
<dbReference type="Gene3D" id="2.130.10.30">
    <property type="entry name" value="Regulator of chromosome condensation 1/beta-lactamase-inhibitor protein II"/>
    <property type="match status" value="1"/>
</dbReference>
<accession>A0A914WK82</accession>
<feature type="repeat" description="RCC1" evidence="1">
    <location>
        <begin position="187"/>
        <end position="238"/>
    </location>
</feature>
<name>A0A914WK82_9BILA</name>
<keyword evidence="2" id="KW-1185">Reference proteome</keyword>
<dbReference type="Pfam" id="PF00415">
    <property type="entry name" value="RCC1"/>
    <property type="match status" value="2"/>
</dbReference>
<dbReference type="InterPro" id="IPR052830">
    <property type="entry name" value="RCC1_domain-containing"/>
</dbReference>
<evidence type="ECO:0000313" key="3">
    <source>
        <dbReference type="WBParaSite" id="PSAMB.scaffold4505size14389.g24502.t1"/>
    </source>
</evidence>
<evidence type="ECO:0000256" key="1">
    <source>
        <dbReference type="PROSITE-ProRule" id="PRU00235"/>
    </source>
</evidence>
<proteinExistence type="predicted"/>